<evidence type="ECO:0000313" key="3">
    <source>
        <dbReference type="Proteomes" id="UP000752814"/>
    </source>
</evidence>
<dbReference type="GeneID" id="41323433"/>
<comment type="caution">
    <text evidence="2">The sequence shown here is derived from an EMBL/GenBank/DDBJ whole genome shotgun (WGS) entry which is preliminary data.</text>
</comment>
<evidence type="ECO:0000313" key="2">
    <source>
        <dbReference type="EMBL" id="TQS84551.1"/>
    </source>
</evidence>
<feature type="coiled-coil region" evidence="1">
    <location>
        <begin position="162"/>
        <end position="189"/>
    </location>
</feature>
<dbReference type="RefSeq" id="WP_020448904.1">
    <property type="nucleotide sequence ID" value="NZ_CAYAYJ010000011.1"/>
</dbReference>
<proteinExistence type="predicted"/>
<dbReference type="AlphaFoldDB" id="A0A8J8PFB4"/>
<evidence type="ECO:0000256" key="1">
    <source>
        <dbReference type="SAM" id="Coils"/>
    </source>
</evidence>
<organism evidence="2 3">
    <name type="scientific">Candidatus Methanomassiliicoccus intestinalis</name>
    <dbReference type="NCBI Taxonomy" id="1406512"/>
    <lineage>
        <taxon>Archaea</taxon>
        <taxon>Methanobacteriati</taxon>
        <taxon>Thermoplasmatota</taxon>
        <taxon>Thermoplasmata</taxon>
        <taxon>Methanomassiliicoccales</taxon>
        <taxon>Methanomassiliicoccaceae</taxon>
        <taxon>Methanomassiliicoccus</taxon>
    </lineage>
</organism>
<dbReference type="Proteomes" id="UP000752814">
    <property type="component" value="Unassembled WGS sequence"/>
</dbReference>
<accession>A0A8J8PFB4</accession>
<name>A0A8J8PFB4_9ARCH</name>
<sequence length="207" mass="23011">MEKLNIIIKEDMADSYTPYNKDFVFKIKRGIGGAKWNASLKCWSVPSDCVDAVRDIMKEVYGHDDTGGPAETVSIRLRFEEEFAECHGDVTLFGRCLSHAYGRDSGATCGSGVNYIKGYPKSGGSMKNWCSVVPAGAEISLKNVPKILYESYQPIKNIIVDLEGTEINADSLLAEKERLNARIAEIDKLLADAEFHRTMLRCIPQTH</sequence>
<protein>
    <submittedName>
        <fullName evidence="2">Uncharacterized protein</fullName>
    </submittedName>
</protein>
<reference evidence="2" key="1">
    <citation type="submission" date="2016-03" db="EMBL/GenBank/DDBJ databases">
        <authorList>
            <person name="Borrel G."/>
            <person name="Mccann A."/>
            <person name="O'Toole P.W."/>
        </authorList>
    </citation>
    <scope>NUCLEOTIDE SEQUENCE</scope>
    <source>
        <strain evidence="2">183</strain>
    </source>
</reference>
<dbReference type="EMBL" id="LVVT01000001">
    <property type="protein sequence ID" value="TQS84551.1"/>
    <property type="molecule type" value="Genomic_DNA"/>
</dbReference>
<keyword evidence="1" id="KW-0175">Coiled coil</keyword>
<gene>
    <name evidence="2" type="ORF">A3207_00475</name>
</gene>